<dbReference type="Proteomes" id="UP000262607">
    <property type="component" value="Chromosome"/>
</dbReference>
<dbReference type="InterPro" id="IPR010992">
    <property type="entry name" value="IHF-like_DNA-bd_dom_sf"/>
</dbReference>
<name>A0AAD1FRA6_9FLAO</name>
<dbReference type="GO" id="GO:0030261">
    <property type="term" value="P:chromosome condensation"/>
    <property type="evidence" value="ECO:0007669"/>
    <property type="project" value="UniProtKB-KW"/>
</dbReference>
<gene>
    <name evidence="5" type="primary">hupA</name>
    <name evidence="5" type="ORF">CPU2_090</name>
</gene>
<dbReference type="SMART" id="SM00411">
    <property type="entry name" value="BHL"/>
    <property type="match status" value="1"/>
</dbReference>
<dbReference type="CDD" id="cd13836">
    <property type="entry name" value="IHF_B"/>
    <property type="match status" value="1"/>
</dbReference>
<dbReference type="GeneID" id="66556979"/>
<dbReference type="PANTHER" id="PTHR33175">
    <property type="entry name" value="DNA-BINDING PROTEIN HU"/>
    <property type="match status" value="1"/>
</dbReference>
<evidence type="ECO:0000256" key="4">
    <source>
        <dbReference type="RuleBase" id="RU003939"/>
    </source>
</evidence>
<accession>A0AAD1FRA6</accession>
<evidence type="ECO:0000256" key="3">
    <source>
        <dbReference type="ARBA" id="ARBA00023125"/>
    </source>
</evidence>
<keyword evidence="3 5" id="KW-0238">DNA-binding</keyword>
<evidence type="ECO:0000256" key="1">
    <source>
        <dbReference type="ARBA" id="ARBA00010529"/>
    </source>
</evidence>
<dbReference type="GO" id="GO:0003677">
    <property type="term" value="F:DNA binding"/>
    <property type="evidence" value="ECO:0007669"/>
    <property type="project" value="UniProtKB-KW"/>
</dbReference>
<dbReference type="Gene3D" id="4.10.520.10">
    <property type="entry name" value="IHF-like DNA-binding proteins"/>
    <property type="match status" value="1"/>
</dbReference>
<evidence type="ECO:0000313" key="6">
    <source>
        <dbReference type="Proteomes" id="UP000262607"/>
    </source>
</evidence>
<proteinExistence type="inferred from homology"/>
<dbReference type="PANTHER" id="PTHR33175:SF3">
    <property type="entry name" value="DNA-BINDING PROTEIN HU-BETA"/>
    <property type="match status" value="1"/>
</dbReference>
<dbReference type="GO" id="GO:0005829">
    <property type="term" value="C:cytosol"/>
    <property type="evidence" value="ECO:0007669"/>
    <property type="project" value="TreeGrafter"/>
</dbReference>
<evidence type="ECO:0000313" key="5">
    <source>
        <dbReference type="EMBL" id="BBA17607.1"/>
    </source>
</evidence>
<evidence type="ECO:0000256" key="2">
    <source>
        <dbReference type="ARBA" id="ARBA00023067"/>
    </source>
</evidence>
<dbReference type="RefSeq" id="WP_110548867.1">
    <property type="nucleotide sequence ID" value="NZ_AP014610.1"/>
</dbReference>
<keyword evidence="2" id="KW-0226">DNA condensation</keyword>
<dbReference type="InterPro" id="IPR000119">
    <property type="entry name" value="Hist_DNA-bd"/>
</dbReference>
<dbReference type="AlphaFoldDB" id="A0AAD1FRA6"/>
<dbReference type="GO" id="GO:0030527">
    <property type="term" value="F:structural constituent of chromatin"/>
    <property type="evidence" value="ECO:0007669"/>
    <property type="project" value="InterPro"/>
</dbReference>
<reference evidence="5 6" key="1">
    <citation type="submission" date="2014-06" db="EMBL/GenBank/DDBJ databases">
        <title>Genome sequence of the intracellular symbiont Blattabacterium cuenoti, strain CPU2 from the wood feeding cockroach Cryptocercus punctulatus.</title>
        <authorList>
            <person name="Kinjo Y."/>
            <person name="Ohkuma M."/>
            <person name="Tokuda G."/>
        </authorList>
    </citation>
    <scope>NUCLEOTIDE SEQUENCE [LARGE SCALE GENOMIC DNA]</scope>
    <source>
        <strain evidence="5 6">CPU2</strain>
    </source>
</reference>
<sequence>MTKADIITEIISETGSERIDTKKVIETFMKKIKESLTSGENVYLRGFGSFIIKYRAEKLGRHISKDISIVIPEHNIPAFKPSKAFTELVKKNVSIIKKNNMSKDKSTTI</sequence>
<organism evidence="5 6">
    <name type="scientific">Blattabacterium punctulatus CPU2</name>
    <dbReference type="NCBI Taxonomy" id="1457032"/>
    <lineage>
        <taxon>Bacteria</taxon>
        <taxon>Pseudomonadati</taxon>
        <taxon>Bacteroidota</taxon>
        <taxon>Flavobacteriia</taxon>
        <taxon>Flavobacteriales</taxon>
        <taxon>Blattabacteriaceae</taxon>
        <taxon>Blattabacterium</taxon>
    </lineage>
</organism>
<protein>
    <submittedName>
        <fullName evidence="5">DNA-binding protein HU</fullName>
    </submittedName>
</protein>
<dbReference type="EMBL" id="AP014610">
    <property type="protein sequence ID" value="BBA17607.1"/>
    <property type="molecule type" value="Genomic_DNA"/>
</dbReference>
<dbReference type="PRINTS" id="PR01727">
    <property type="entry name" value="DNABINDINGHU"/>
</dbReference>
<dbReference type="SUPFAM" id="SSF47729">
    <property type="entry name" value="IHF-like DNA-binding proteins"/>
    <property type="match status" value="1"/>
</dbReference>
<dbReference type="Pfam" id="PF00216">
    <property type="entry name" value="Bac_DNA_binding"/>
    <property type="match status" value="1"/>
</dbReference>
<comment type="similarity">
    <text evidence="1 4">Belongs to the bacterial histone-like protein family.</text>
</comment>